<evidence type="ECO:0000256" key="1">
    <source>
        <dbReference type="SAM" id="Phobius"/>
    </source>
</evidence>
<dbReference type="EMBL" id="MUMY01000011">
    <property type="protein sequence ID" value="ONM48056.1"/>
    <property type="molecule type" value="Genomic_DNA"/>
</dbReference>
<name>A0A1V2TEW6_9NOCA</name>
<protein>
    <submittedName>
        <fullName evidence="2">Uncharacterized protein</fullName>
    </submittedName>
</protein>
<proteinExistence type="predicted"/>
<reference evidence="2 3" key="1">
    <citation type="journal article" date="2016" name="Antonie Van Leeuwenhoek">
        <title>Nocardia donostiensis sp. nov., isolated from human respiratory specimens.</title>
        <authorList>
            <person name="Ercibengoa M."/>
            <person name="Bell M."/>
            <person name="Marimon J.M."/>
            <person name="Humrighouse B."/>
            <person name="Klenk H.P."/>
            <person name="Potter G."/>
            <person name="Perez-Trallero E."/>
        </authorList>
    </citation>
    <scope>NUCLEOTIDE SEQUENCE [LARGE SCALE GENOMIC DNA]</scope>
    <source>
        <strain evidence="2 3">X1655</strain>
    </source>
</reference>
<organism evidence="2 3">
    <name type="scientific">Nocardia donostiensis</name>
    <dbReference type="NCBI Taxonomy" id="1538463"/>
    <lineage>
        <taxon>Bacteria</taxon>
        <taxon>Bacillati</taxon>
        <taxon>Actinomycetota</taxon>
        <taxon>Actinomycetes</taxon>
        <taxon>Mycobacteriales</taxon>
        <taxon>Nocardiaceae</taxon>
        <taxon>Nocardia</taxon>
    </lineage>
</organism>
<evidence type="ECO:0000313" key="3">
    <source>
        <dbReference type="Proteomes" id="UP000188836"/>
    </source>
</evidence>
<dbReference type="OrthoDB" id="4557887at2"/>
<feature type="transmembrane region" description="Helical" evidence="1">
    <location>
        <begin position="81"/>
        <end position="99"/>
    </location>
</feature>
<comment type="caution">
    <text evidence="2">The sequence shown here is derived from an EMBL/GenBank/DDBJ whole genome shotgun (WGS) entry which is preliminary data.</text>
</comment>
<accession>A0A1V2TEW6</accession>
<dbReference type="Proteomes" id="UP000188836">
    <property type="component" value="Unassembled WGS sequence"/>
</dbReference>
<keyword evidence="1" id="KW-1133">Transmembrane helix</keyword>
<evidence type="ECO:0000313" key="2">
    <source>
        <dbReference type="EMBL" id="ONM48056.1"/>
    </source>
</evidence>
<feature type="transmembrane region" description="Helical" evidence="1">
    <location>
        <begin position="33"/>
        <end position="51"/>
    </location>
</feature>
<feature type="transmembrane region" description="Helical" evidence="1">
    <location>
        <begin position="58"/>
        <end position="75"/>
    </location>
</feature>
<dbReference type="AlphaFoldDB" id="A0A1V2TEW6"/>
<gene>
    <name evidence="2" type="ORF">B0T46_13590</name>
</gene>
<dbReference type="STRING" id="1538463.B0T36_17790"/>
<keyword evidence="1" id="KW-0812">Transmembrane</keyword>
<sequence>MGGTRRSRSLGKIAVVITRIGALLAEGLLRRELLVGAVLLSSFTVVMGLTSDGAAWKAGYCAAGGLGIAASFVVMRREWRLQWLGSVGICLFNVILLVVHGRLSGKI</sequence>
<keyword evidence="1" id="KW-0472">Membrane</keyword>
<keyword evidence="3" id="KW-1185">Reference proteome</keyword>
<dbReference type="RefSeq" id="WP_077117072.1">
    <property type="nucleotide sequence ID" value="NZ_MUKP01000012.1"/>
</dbReference>